<accession>A0ABQ6LLL3</accession>
<dbReference type="PANTHER" id="PTHR30269">
    <property type="entry name" value="TRANSMEMBRANE PROTEIN YFCA"/>
    <property type="match status" value="1"/>
</dbReference>
<reference evidence="9 10" key="1">
    <citation type="submission" date="2023-04" db="EMBL/GenBank/DDBJ databases">
        <title>Marinoamorphus aggregata gen. nov., sp. Nov., isolate from tissue of brittle star Ophioplocus japonicus.</title>
        <authorList>
            <person name="Kawano K."/>
            <person name="Sawayama S."/>
            <person name="Nakagawa S."/>
        </authorList>
    </citation>
    <scope>NUCLEOTIDE SEQUENCE [LARGE SCALE GENOMIC DNA]</scope>
    <source>
        <strain evidence="9 10">NKW23</strain>
    </source>
</reference>
<evidence type="ECO:0000256" key="2">
    <source>
        <dbReference type="ARBA" id="ARBA00009142"/>
    </source>
</evidence>
<evidence type="ECO:0000313" key="10">
    <source>
        <dbReference type="Proteomes" id="UP001239909"/>
    </source>
</evidence>
<gene>
    <name evidence="9" type="ORF">LNKW23_09260</name>
</gene>
<keyword evidence="10" id="KW-1185">Reference proteome</keyword>
<keyword evidence="7 8" id="KW-0472">Membrane</keyword>
<comment type="subcellular location">
    <subcellularLocation>
        <location evidence="1 8">Cell membrane</location>
        <topology evidence="1 8">Multi-pass membrane protein</topology>
    </subcellularLocation>
</comment>
<sequence>MTWLDIALQVVVALAAMLQAVTGIGFALIAGPVILLASDSASAFSVSALLSFQIALVLAPGLWRAANPASVRAFTIGSCAGLPLGAGLLAMAEVTTLKLAAGAVLLALLPAMLRPPRADGHRIGWRHGLLSGILGGALTMPGPATAIALAASGAAKTEIRATILVYFVWIHPPIILAQWGAGAVSSAGLAEAAATALTLAPATLFGTLVGRWLAPHVRERLFRRAVFAGIAVIAASLLFAGIRSFSA</sequence>
<comment type="similarity">
    <text evidence="2 8">Belongs to the 4-toluene sulfonate uptake permease (TSUP) (TC 2.A.102) family.</text>
</comment>
<dbReference type="InterPro" id="IPR052017">
    <property type="entry name" value="TSUP"/>
</dbReference>
<dbReference type="PANTHER" id="PTHR30269:SF37">
    <property type="entry name" value="MEMBRANE TRANSPORTER PROTEIN"/>
    <property type="match status" value="1"/>
</dbReference>
<dbReference type="InterPro" id="IPR002781">
    <property type="entry name" value="TM_pro_TauE-like"/>
</dbReference>
<dbReference type="Pfam" id="PF01925">
    <property type="entry name" value="TauE"/>
    <property type="match status" value="1"/>
</dbReference>
<feature type="transmembrane region" description="Helical" evidence="8">
    <location>
        <begin position="163"/>
        <end position="181"/>
    </location>
</feature>
<feature type="transmembrane region" description="Helical" evidence="8">
    <location>
        <begin position="225"/>
        <end position="245"/>
    </location>
</feature>
<comment type="caution">
    <text evidence="9">The sequence shown here is derived from an EMBL/GenBank/DDBJ whole genome shotgun (WGS) entry which is preliminary data.</text>
</comment>
<evidence type="ECO:0000256" key="6">
    <source>
        <dbReference type="ARBA" id="ARBA00022989"/>
    </source>
</evidence>
<feature type="transmembrane region" description="Helical" evidence="8">
    <location>
        <begin position="133"/>
        <end position="151"/>
    </location>
</feature>
<feature type="transmembrane region" description="Helical" evidence="8">
    <location>
        <begin position="6"/>
        <end position="29"/>
    </location>
</feature>
<dbReference type="Proteomes" id="UP001239909">
    <property type="component" value="Unassembled WGS sequence"/>
</dbReference>
<evidence type="ECO:0000256" key="7">
    <source>
        <dbReference type="ARBA" id="ARBA00023136"/>
    </source>
</evidence>
<evidence type="ECO:0000256" key="4">
    <source>
        <dbReference type="ARBA" id="ARBA00022475"/>
    </source>
</evidence>
<evidence type="ECO:0000256" key="8">
    <source>
        <dbReference type="RuleBase" id="RU363041"/>
    </source>
</evidence>
<feature type="transmembrane region" description="Helical" evidence="8">
    <location>
        <begin position="41"/>
        <end position="63"/>
    </location>
</feature>
<dbReference type="RefSeq" id="WP_285670429.1">
    <property type="nucleotide sequence ID" value="NZ_BSYI01000005.1"/>
</dbReference>
<evidence type="ECO:0000313" key="9">
    <source>
        <dbReference type="EMBL" id="GMG81713.1"/>
    </source>
</evidence>
<keyword evidence="5 8" id="KW-0812">Transmembrane</keyword>
<keyword evidence="6 8" id="KW-1133">Transmembrane helix</keyword>
<evidence type="ECO:0000256" key="3">
    <source>
        <dbReference type="ARBA" id="ARBA00022448"/>
    </source>
</evidence>
<organism evidence="9 10">
    <name type="scientific">Paralimibaculum aggregatum</name>
    <dbReference type="NCBI Taxonomy" id="3036245"/>
    <lineage>
        <taxon>Bacteria</taxon>
        <taxon>Pseudomonadati</taxon>
        <taxon>Pseudomonadota</taxon>
        <taxon>Alphaproteobacteria</taxon>
        <taxon>Rhodobacterales</taxon>
        <taxon>Paracoccaceae</taxon>
        <taxon>Paralimibaculum</taxon>
    </lineage>
</organism>
<name>A0ABQ6LLL3_9RHOB</name>
<protein>
    <recommendedName>
        <fullName evidence="8">Probable membrane transporter protein</fullName>
    </recommendedName>
</protein>
<evidence type="ECO:0000256" key="5">
    <source>
        <dbReference type="ARBA" id="ARBA00022692"/>
    </source>
</evidence>
<keyword evidence="4 8" id="KW-1003">Cell membrane</keyword>
<evidence type="ECO:0000256" key="1">
    <source>
        <dbReference type="ARBA" id="ARBA00004651"/>
    </source>
</evidence>
<feature type="transmembrane region" description="Helical" evidence="8">
    <location>
        <begin position="193"/>
        <end position="213"/>
    </location>
</feature>
<feature type="transmembrane region" description="Helical" evidence="8">
    <location>
        <begin position="69"/>
        <end position="89"/>
    </location>
</feature>
<dbReference type="EMBL" id="BSYI01000005">
    <property type="protein sequence ID" value="GMG81713.1"/>
    <property type="molecule type" value="Genomic_DNA"/>
</dbReference>
<feature type="transmembrane region" description="Helical" evidence="8">
    <location>
        <begin position="96"/>
        <end position="113"/>
    </location>
</feature>
<keyword evidence="3" id="KW-0813">Transport</keyword>
<proteinExistence type="inferred from homology"/>